<name>A0A8E2JU71_9PEZI</name>
<reference evidence="2 3" key="1">
    <citation type="journal article" date="2016" name="Nat. Commun.">
        <title>Ectomycorrhizal ecology is imprinted in the genome of the dominant symbiotic fungus Cenococcum geophilum.</title>
        <authorList>
            <consortium name="DOE Joint Genome Institute"/>
            <person name="Peter M."/>
            <person name="Kohler A."/>
            <person name="Ohm R.A."/>
            <person name="Kuo A."/>
            <person name="Krutzmann J."/>
            <person name="Morin E."/>
            <person name="Arend M."/>
            <person name="Barry K.W."/>
            <person name="Binder M."/>
            <person name="Choi C."/>
            <person name="Clum A."/>
            <person name="Copeland A."/>
            <person name="Grisel N."/>
            <person name="Haridas S."/>
            <person name="Kipfer T."/>
            <person name="LaButti K."/>
            <person name="Lindquist E."/>
            <person name="Lipzen A."/>
            <person name="Maire R."/>
            <person name="Meier B."/>
            <person name="Mihaltcheva S."/>
            <person name="Molinier V."/>
            <person name="Murat C."/>
            <person name="Poggeler S."/>
            <person name="Quandt C.A."/>
            <person name="Sperisen C."/>
            <person name="Tritt A."/>
            <person name="Tisserant E."/>
            <person name="Crous P.W."/>
            <person name="Henrissat B."/>
            <person name="Nehls U."/>
            <person name="Egli S."/>
            <person name="Spatafora J.W."/>
            <person name="Grigoriev I.V."/>
            <person name="Martin F.M."/>
        </authorList>
    </citation>
    <scope>NUCLEOTIDE SEQUENCE [LARGE SCALE GENOMIC DNA]</scope>
    <source>
        <strain evidence="2 3">CBS 207.34</strain>
    </source>
</reference>
<keyword evidence="3" id="KW-1185">Reference proteome</keyword>
<protein>
    <submittedName>
        <fullName evidence="2">Uncharacterized protein</fullName>
    </submittedName>
</protein>
<dbReference type="EMBL" id="KV749384">
    <property type="protein sequence ID" value="OCL09648.1"/>
    <property type="molecule type" value="Genomic_DNA"/>
</dbReference>
<feature type="compositionally biased region" description="Basic and acidic residues" evidence="1">
    <location>
        <begin position="29"/>
        <end position="42"/>
    </location>
</feature>
<evidence type="ECO:0000313" key="2">
    <source>
        <dbReference type="EMBL" id="OCL09648.1"/>
    </source>
</evidence>
<gene>
    <name evidence="2" type="ORF">AOQ84DRAFT_438835</name>
</gene>
<accession>A0A8E2JU71</accession>
<feature type="region of interest" description="Disordered" evidence="1">
    <location>
        <begin position="1"/>
        <end position="71"/>
    </location>
</feature>
<organism evidence="2 3">
    <name type="scientific">Glonium stellatum</name>
    <dbReference type="NCBI Taxonomy" id="574774"/>
    <lineage>
        <taxon>Eukaryota</taxon>
        <taxon>Fungi</taxon>
        <taxon>Dikarya</taxon>
        <taxon>Ascomycota</taxon>
        <taxon>Pezizomycotina</taxon>
        <taxon>Dothideomycetes</taxon>
        <taxon>Pleosporomycetidae</taxon>
        <taxon>Gloniales</taxon>
        <taxon>Gloniaceae</taxon>
        <taxon>Glonium</taxon>
    </lineage>
</organism>
<sequence>MYSSLGPFRPGRLSDSMAVVPAHSRQRPGRRDHYEDESRSDDAETLSDDEFSSSFRTMRRRDSRSASERIPVPVLHASHRPHLDANDVYVFPTQTQRIRLELHESGHRIAALWAVMGGNMKLREVEQQLIGESLGRRARLRVRAGRQGYRSFPDMRMNELVHNAPGEIVLVLEYGSRTSGRRHESVLDLNYC</sequence>
<evidence type="ECO:0000313" key="3">
    <source>
        <dbReference type="Proteomes" id="UP000250140"/>
    </source>
</evidence>
<dbReference type="AlphaFoldDB" id="A0A8E2JU71"/>
<dbReference type="Proteomes" id="UP000250140">
    <property type="component" value="Unassembled WGS sequence"/>
</dbReference>
<evidence type="ECO:0000256" key="1">
    <source>
        <dbReference type="SAM" id="MobiDB-lite"/>
    </source>
</evidence>
<proteinExistence type="predicted"/>